<dbReference type="SUPFAM" id="SSF52091">
    <property type="entry name" value="SpoIIaa-like"/>
    <property type="match status" value="1"/>
</dbReference>
<sequence>MEYDIGANGSGTVCHLSADLTFNDHEAFRAMLDDAVAQASGEIVLDLSKLEFIDSAGMGMLLVAQERSQSEGWSLAIDKPQGQVQKMLELAKLGQVVTIRS</sequence>
<feature type="domain" description="STAS" evidence="3">
    <location>
        <begin position="1"/>
        <end position="101"/>
    </location>
</feature>
<dbReference type="Pfam" id="PF13466">
    <property type="entry name" value="STAS_2"/>
    <property type="match status" value="1"/>
</dbReference>
<dbReference type="NCBIfam" id="TIGR00377">
    <property type="entry name" value="ant_ant_sig"/>
    <property type="match status" value="1"/>
</dbReference>
<dbReference type="EMBL" id="QRDW01000001">
    <property type="protein sequence ID" value="RED54069.1"/>
    <property type="molecule type" value="Genomic_DNA"/>
</dbReference>
<evidence type="ECO:0000313" key="5">
    <source>
        <dbReference type="Proteomes" id="UP000256845"/>
    </source>
</evidence>
<evidence type="ECO:0000259" key="3">
    <source>
        <dbReference type="PROSITE" id="PS50801"/>
    </source>
</evidence>
<proteinExistence type="inferred from homology"/>
<dbReference type="AlphaFoldDB" id="A0A3D9HXC5"/>
<dbReference type="CDD" id="cd07043">
    <property type="entry name" value="STAS_anti-anti-sigma_factors"/>
    <property type="match status" value="1"/>
</dbReference>
<dbReference type="InterPro" id="IPR036513">
    <property type="entry name" value="STAS_dom_sf"/>
</dbReference>
<dbReference type="GO" id="GO:0043856">
    <property type="term" value="F:anti-sigma factor antagonist activity"/>
    <property type="evidence" value="ECO:0007669"/>
    <property type="project" value="InterPro"/>
</dbReference>
<reference evidence="4 5" key="1">
    <citation type="submission" date="2018-07" db="EMBL/GenBank/DDBJ databases">
        <title>Genomic Encyclopedia of Type Strains, Phase III (KMG-III): the genomes of soil and plant-associated and newly described type strains.</title>
        <authorList>
            <person name="Whitman W."/>
        </authorList>
    </citation>
    <scope>NUCLEOTIDE SEQUENCE [LARGE SCALE GENOMIC DNA]</scope>
    <source>
        <strain evidence="4 5">CECT 8488</strain>
    </source>
</reference>
<protein>
    <recommendedName>
        <fullName evidence="2">Anti-sigma factor antagonist</fullName>
    </recommendedName>
</protein>
<dbReference type="Gene3D" id="3.30.750.24">
    <property type="entry name" value="STAS domain"/>
    <property type="match status" value="1"/>
</dbReference>
<dbReference type="RefSeq" id="WP_115935155.1">
    <property type="nucleotide sequence ID" value="NZ_QRDW01000001.1"/>
</dbReference>
<evidence type="ECO:0000313" key="4">
    <source>
        <dbReference type="EMBL" id="RED54069.1"/>
    </source>
</evidence>
<dbReference type="OrthoDB" id="8236316at2"/>
<dbReference type="Proteomes" id="UP000256845">
    <property type="component" value="Unassembled WGS sequence"/>
</dbReference>
<dbReference type="InterPro" id="IPR002645">
    <property type="entry name" value="STAS_dom"/>
</dbReference>
<comment type="caution">
    <text evidence="4">The sequence shown here is derived from an EMBL/GenBank/DDBJ whole genome shotgun (WGS) entry which is preliminary data.</text>
</comment>
<evidence type="ECO:0000256" key="1">
    <source>
        <dbReference type="ARBA" id="ARBA00009013"/>
    </source>
</evidence>
<accession>A0A3D9HXC5</accession>
<evidence type="ECO:0000256" key="2">
    <source>
        <dbReference type="RuleBase" id="RU003749"/>
    </source>
</evidence>
<name>A0A3D9HXC5_9PROT</name>
<keyword evidence="5" id="KW-1185">Reference proteome</keyword>
<organism evidence="4 5">
    <name type="scientific">Aestuariispira insulae</name>
    <dbReference type="NCBI Taxonomy" id="1461337"/>
    <lineage>
        <taxon>Bacteria</taxon>
        <taxon>Pseudomonadati</taxon>
        <taxon>Pseudomonadota</taxon>
        <taxon>Alphaproteobacteria</taxon>
        <taxon>Rhodospirillales</taxon>
        <taxon>Kiloniellaceae</taxon>
        <taxon>Aestuariispira</taxon>
    </lineage>
</organism>
<dbReference type="InterPro" id="IPR058548">
    <property type="entry name" value="MlaB-like_STAS"/>
</dbReference>
<comment type="similarity">
    <text evidence="1 2">Belongs to the anti-sigma-factor antagonist family.</text>
</comment>
<gene>
    <name evidence="4" type="ORF">DFP90_101870</name>
</gene>
<dbReference type="PANTHER" id="PTHR33495">
    <property type="entry name" value="ANTI-SIGMA FACTOR ANTAGONIST TM_1081-RELATED-RELATED"/>
    <property type="match status" value="1"/>
</dbReference>
<dbReference type="PANTHER" id="PTHR33495:SF2">
    <property type="entry name" value="ANTI-SIGMA FACTOR ANTAGONIST TM_1081-RELATED"/>
    <property type="match status" value="1"/>
</dbReference>
<dbReference type="PROSITE" id="PS50801">
    <property type="entry name" value="STAS"/>
    <property type="match status" value="1"/>
</dbReference>
<dbReference type="InterPro" id="IPR003658">
    <property type="entry name" value="Anti-sigma_ant"/>
</dbReference>